<comment type="function">
    <text evidence="1">Part of the binding-protein-dependent transport system for glutamine; probably responsible for the translocation of the substrate across the membrane.</text>
</comment>
<dbReference type="InterPro" id="IPR000515">
    <property type="entry name" value="MetI-like"/>
</dbReference>
<evidence type="ECO:0000256" key="10">
    <source>
        <dbReference type="RuleBase" id="RU363032"/>
    </source>
</evidence>
<evidence type="ECO:0000256" key="6">
    <source>
        <dbReference type="ARBA" id="ARBA00022692"/>
    </source>
</evidence>
<evidence type="ECO:0000256" key="1">
    <source>
        <dbReference type="ARBA" id="ARBA00003159"/>
    </source>
</evidence>
<feature type="transmembrane region" description="Helical" evidence="10">
    <location>
        <begin position="20"/>
        <end position="52"/>
    </location>
</feature>
<evidence type="ECO:0000313" key="12">
    <source>
        <dbReference type="EMBL" id="OCR91642.1"/>
    </source>
</evidence>
<dbReference type="InterPro" id="IPR043429">
    <property type="entry name" value="ArtM/GltK/GlnP/TcyL/YhdX-like"/>
</dbReference>
<sequence>MDSLSPFALWKWEDTLAHWQMFVSGLGFTLGVSVLALILAGVIGVVSGMMATGKIAILRYFSRIYVEIFQNTPLVIQLFFLYFALPPMGINLNVFTIGVLGIGAYHGAYMSEVVRSGINSIPKGQFEAAASQGFSYIEQMMYIILPQSIKVILPPATNQAVNLIKNSSVLLIIAGAELMYMSDSYASNSLNYATSYSVAGILYFIMCFPLAMWARNYEEKLKNAHLTRSK</sequence>
<keyword evidence="8 10" id="KW-1133">Transmembrane helix</keyword>
<evidence type="ECO:0000256" key="5">
    <source>
        <dbReference type="ARBA" id="ARBA00022475"/>
    </source>
</evidence>
<proteinExistence type="inferred from homology"/>
<feature type="transmembrane region" description="Helical" evidence="10">
    <location>
        <begin position="163"/>
        <end position="181"/>
    </location>
</feature>
<feature type="domain" description="ABC transmembrane type-1" evidence="11">
    <location>
        <begin position="26"/>
        <end position="214"/>
    </location>
</feature>
<name>A0AAX0HDU8_CAMFE</name>
<keyword evidence="5" id="KW-1003">Cell membrane</keyword>
<dbReference type="NCBIfam" id="TIGR01726">
    <property type="entry name" value="HEQRo_perm_3TM"/>
    <property type="match status" value="1"/>
</dbReference>
<dbReference type="InterPro" id="IPR010065">
    <property type="entry name" value="AA_ABC_transptr_permease_3TM"/>
</dbReference>
<dbReference type="AlphaFoldDB" id="A0AAX0HDU8"/>
<keyword evidence="4 10" id="KW-0813">Transport</keyword>
<dbReference type="GO" id="GO:0006865">
    <property type="term" value="P:amino acid transport"/>
    <property type="evidence" value="ECO:0007669"/>
    <property type="project" value="UniProtKB-KW"/>
</dbReference>
<dbReference type="EMBL" id="LFLK01000001">
    <property type="protein sequence ID" value="OCR91642.1"/>
    <property type="molecule type" value="Genomic_DNA"/>
</dbReference>
<dbReference type="Gene3D" id="1.10.3720.10">
    <property type="entry name" value="MetI-like"/>
    <property type="match status" value="1"/>
</dbReference>
<evidence type="ECO:0000256" key="4">
    <source>
        <dbReference type="ARBA" id="ARBA00022448"/>
    </source>
</evidence>
<dbReference type="KEGG" id="cfp:CR44_05800"/>
<evidence type="ECO:0000313" key="13">
    <source>
        <dbReference type="Proteomes" id="UP000093100"/>
    </source>
</evidence>
<evidence type="ECO:0000256" key="2">
    <source>
        <dbReference type="ARBA" id="ARBA00004429"/>
    </source>
</evidence>
<keyword evidence="6 10" id="KW-0812">Transmembrane</keyword>
<feature type="transmembrane region" description="Helical" evidence="10">
    <location>
        <begin position="90"/>
        <end position="108"/>
    </location>
</feature>
<comment type="caution">
    <text evidence="12">The sequence shown here is derived from an EMBL/GenBank/DDBJ whole genome shotgun (WGS) entry which is preliminary data.</text>
</comment>
<feature type="transmembrane region" description="Helical" evidence="10">
    <location>
        <begin position="64"/>
        <end position="84"/>
    </location>
</feature>
<evidence type="ECO:0000256" key="3">
    <source>
        <dbReference type="ARBA" id="ARBA00010072"/>
    </source>
</evidence>
<protein>
    <submittedName>
        <fullName evidence="12">Amino acid ABC transporter permease</fullName>
    </submittedName>
</protein>
<keyword evidence="7" id="KW-0029">Amino-acid transport</keyword>
<gene>
    <name evidence="12" type="ORF">CFT12S02225_00875</name>
</gene>
<reference evidence="12 13" key="1">
    <citation type="journal article" date="2016" name="Genome Biol. Evol.">
        <title>Comparative Genomics of Campylobacter fetus from Reptiles and Mammals Reveals Divergent Evolution in Host-Associated Lineages.</title>
        <authorList>
            <person name="Gilbert M.J."/>
            <person name="Miller W.G."/>
            <person name="Yee E."/>
            <person name="Zomer A.L."/>
            <person name="van der Graaf-van Bloois L."/>
            <person name="Fitzgerald C."/>
            <person name="Forbes K.J."/>
            <person name="Meric G."/>
            <person name="Sheppard S.K."/>
            <person name="Wagenaar J.A."/>
            <person name="Duim B."/>
        </authorList>
    </citation>
    <scope>NUCLEOTIDE SEQUENCE [LARGE SCALE GENOMIC DNA]</scope>
    <source>
        <strain evidence="12 13">12S02225-3</strain>
    </source>
</reference>
<dbReference type="GO" id="GO:0022857">
    <property type="term" value="F:transmembrane transporter activity"/>
    <property type="evidence" value="ECO:0007669"/>
    <property type="project" value="InterPro"/>
</dbReference>
<dbReference type="SUPFAM" id="SSF161098">
    <property type="entry name" value="MetI-like"/>
    <property type="match status" value="1"/>
</dbReference>
<organism evidence="12 13">
    <name type="scientific">Campylobacter fetus subsp. testudinum</name>
    <dbReference type="NCBI Taxonomy" id="1507806"/>
    <lineage>
        <taxon>Bacteria</taxon>
        <taxon>Pseudomonadati</taxon>
        <taxon>Campylobacterota</taxon>
        <taxon>Epsilonproteobacteria</taxon>
        <taxon>Campylobacterales</taxon>
        <taxon>Campylobacteraceae</taxon>
        <taxon>Campylobacter</taxon>
    </lineage>
</organism>
<accession>A0AAX0HDU8</accession>
<dbReference type="Pfam" id="PF00528">
    <property type="entry name" value="BPD_transp_1"/>
    <property type="match status" value="1"/>
</dbReference>
<comment type="subcellular location">
    <subcellularLocation>
        <location evidence="2">Cell inner membrane</location>
        <topology evidence="2">Multi-pass membrane protein</topology>
    </subcellularLocation>
    <subcellularLocation>
        <location evidence="10">Cell membrane</location>
        <topology evidence="10">Multi-pass membrane protein</topology>
    </subcellularLocation>
</comment>
<comment type="similarity">
    <text evidence="3">Belongs to the binding-protein-dependent transport system permease family. HisMQ subfamily.</text>
</comment>
<keyword evidence="9 10" id="KW-0472">Membrane</keyword>
<evidence type="ECO:0000259" key="11">
    <source>
        <dbReference type="PROSITE" id="PS50928"/>
    </source>
</evidence>
<dbReference type="InterPro" id="IPR035906">
    <property type="entry name" value="MetI-like_sf"/>
</dbReference>
<dbReference type="RefSeq" id="WP_023385454.1">
    <property type="nucleotide sequence ID" value="NZ_CP009226.1"/>
</dbReference>
<evidence type="ECO:0000256" key="7">
    <source>
        <dbReference type="ARBA" id="ARBA00022970"/>
    </source>
</evidence>
<dbReference type="PANTHER" id="PTHR30614:SF20">
    <property type="entry name" value="GLUTAMINE TRANSPORT SYSTEM PERMEASE PROTEIN GLNP"/>
    <property type="match status" value="1"/>
</dbReference>
<dbReference type="Proteomes" id="UP000093100">
    <property type="component" value="Unassembled WGS sequence"/>
</dbReference>
<dbReference type="CDD" id="cd06261">
    <property type="entry name" value="TM_PBP2"/>
    <property type="match status" value="1"/>
</dbReference>
<evidence type="ECO:0000256" key="8">
    <source>
        <dbReference type="ARBA" id="ARBA00022989"/>
    </source>
</evidence>
<feature type="transmembrane region" description="Helical" evidence="10">
    <location>
        <begin position="193"/>
        <end position="214"/>
    </location>
</feature>
<dbReference type="PROSITE" id="PS50928">
    <property type="entry name" value="ABC_TM1"/>
    <property type="match status" value="1"/>
</dbReference>
<dbReference type="PANTHER" id="PTHR30614">
    <property type="entry name" value="MEMBRANE COMPONENT OF AMINO ACID ABC TRANSPORTER"/>
    <property type="match status" value="1"/>
</dbReference>
<evidence type="ECO:0000256" key="9">
    <source>
        <dbReference type="ARBA" id="ARBA00023136"/>
    </source>
</evidence>
<dbReference type="GO" id="GO:0043190">
    <property type="term" value="C:ATP-binding cassette (ABC) transporter complex"/>
    <property type="evidence" value="ECO:0007669"/>
    <property type="project" value="InterPro"/>
</dbReference>